<dbReference type="EMBL" id="NBCO01000114">
    <property type="protein sequence ID" value="ORC81509.1"/>
    <property type="molecule type" value="Genomic_DNA"/>
</dbReference>
<evidence type="ECO:0000256" key="1">
    <source>
        <dbReference type="SAM" id="MobiDB-lite"/>
    </source>
</evidence>
<protein>
    <submittedName>
        <fullName evidence="2">Uncharacterized protein</fullName>
    </submittedName>
</protein>
<feature type="region of interest" description="Disordered" evidence="1">
    <location>
        <begin position="1"/>
        <end position="281"/>
    </location>
</feature>
<feature type="compositionally biased region" description="Basic and acidic residues" evidence="1">
    <location>
        <begin position="74"/>
        <end position="84"/>
    </location>
</feature>
<feature type="compositionally biased region" description="Polar residues" evidence="1">
    <location>
        <begin position="119"/>
        <end position="138"/>
    </location>
</feature>
<evidence type="ECO:0000313" key="2">
    <source>
        <dbReference type="EMBL" id="ORC81509.1"/>
    </source>
</evidence>
<evidence type="ECO:0000313" key="3">
    <source>
        <dbReference type="Proteomes" id="UP000192257"/>
    </source>
</evidence>
<gene>
    <name evidence="2" type="ORF">TM35_001141040</name>
</gene>
<reference evidence="2 3" key="1">
    <citation type="submission" date="2017-03" db="EMBL/GenBank/DDBJ databases">
        <title>An alternative strategy for trypanosome survival in the mammalian bloodstream revealed through genome and transcriptome analysis of the ubiquitous bovine parasite Trypanosoma (Megatrypanum) theileri.</title>
        <authorList>
            <person name="Kelly S."/>
            <person name="Ivens A."/>
            <person name="Mott A."/>
            <person name="O'Neill E."/>
            <person name="Emms D."/>
            <person name="Macleod O."/>
            <person name="Voorheis P."/>
            <person name="Matthews J."/>
            <person name="Matthews K."/>
            <person name="Carrington M."/>
        </authorList>
    </citation>
    <scope>NUCLEOTIDE SEQUENCE [LARGE SCALE GENOMIC DNA]</scope>
    <source>
        <strain evidence="2">Edinburgh</strain>
    </source>
</reference>
<organism evidence="2 3">
    <name type="scientific">Trypanosoma theileri</name>
    <dbReference type="NCBI Taxonomy" id="67003"/>
    <lineage>
        <taxon>Eukaryota</taxon>
        <taxon>Discoba</taxon>
        <taxon>Euglenozoa</taxon>
        <taxon>Kinetoplastea</taxon>
        <taxon>Metakinetoplastina</taxon>
        <taxon>Trypanosomatida</taxon>
        <taxon>Trypanosomatidae</taxon>
        <taxon>Trypanosoma</taxon>
    </lineage>
</organism>
<feature type="compositionally biased region" description="Low complexity" evidence="1">
    <location>
        <begin position="166"/>
        <end position="177"/>
    </location>
</feature>
<feature type="compositionally biased region" description="Polar residues" evidence="1">
    <location>
        <begin position="145"/>
        <end position="159"/>
    </location>
</feature>
<dbReference type="VEuPathDB" id="TriTrypDB:TM35_001141040"/>
<accession>A0A1X0NDX2</accession>
<comment type="caution">
    <text evidence="2">The sequence shown here is derived from an EMBL/GenBank/DDBJ whole genome shotgun (WGS) entry which is preliminary data.</text>
</comment>
<feature type="compositionally biased region" description="Polar residues" evidence="1">
    <location>
        <begin position="243"/>
        <end position="281"/>
    </location>
</feature>
<dbReference type="Proteomes" id="UP000192257">
    <property type="component" value="Unassembled WGS sequence"/>
</dbReference>
<feature type="non-terminal residue" evidence="2">
    <location>
        <position position="1"/>
    </location>
</feature>
<dbReference type="RefSeq" id="XP_028876962.1">
    <property type="nucleotide sequence ID" value="XM_029031741.1"/>
</dbReference>
<keyword evidence="3" id="KW-1185">Reference proteome</keyword>
<feature type="compositionally biased region" description="Polar residues" evidence="1">
    <location>
        <begin position="189"/>
        <end position="234"/>
    </location>
</feature>
<name>A0A1X0NDX2_9TRYP</name>
<dbReference type="AlphaFoldDB" id="A0A1X0NDX2"/>
<dbReference type="GeneID" id="39991521"/>
<proteinExistence type="predicted"/>
<feature type="compositionally biased region" description="Polar residues" evidence="1">
    <location>
        <begin position="87"/>
        <end position="111"/>
    </location>
</feature>
<sequence length="317" mass="33187">AAPGSHDSHPSYGMSLLNQRDDLSSVRPGGTKAPGSTMEIQGVNGLPGADIKNGNRPVVTNSVTKGESGVLNRNEMDGEQKVMEQKLGNTLEVQRTLNASKPGTVLSSSPPVQDHSGDQTDVLSEQAKNTQKQPVSSESGERRTQGQQEQIKETTQGTQQDDHNTETNATGTTSTESHFTADSKPHPTTDATPSEITQSGLSIDDSNTLNNTSTEPNSTTDNVTTAENESTNGVDTVGASAEGKTTATTISVTLNTTSNEDSTSPATNTSTIPPVPEISNNTIMPNVRGDADSSGISSVWVRVPLLIVVTLTCILVC</sequence>